<dbReference type="SUPFAM" id="SSF54160">
    <property type="entry name" value="Chromo domain-like"/>
    <property type="match status" value="1"/>
</dbReference>
<protein>
    <recommendedName>
        <fullName evidence="5">Chromo domain-containing protein</fullName>
    </recommendedName>
</protein>
<gene>
    <name evidence="6" type="ORF">N658DRAFT_497119</name>
</gene>
<feature type="compositionally biased region" description="Low complexity" evidence="4">
    <location>
        <begin position="125"/>
        <end position="143"/>
    </location>
</feature>
<dbReference type="Proteomes" id="UP001305647">
    <property type="component" value="Unassembled WGS sequence"/>
</dbReference>
<evidence type="ECO:0000259" key="5">
    <source>
        <dbReference type="PROSITE" id="PS50013"/>
    </source>
</evidence>
<dbReference type="InterPro" id="IPR016197">
    <property type="entry name" value="Chromo-like_dom_sf"/>
</dbReference>
<name>A0AAN6Q0S9_9PEZI</name>
<sequence>MEESPGPKVAGQTVVALDDDELGVGEAAMGIPETDMELQAELEAEANFAASAPQSSIKKRGGPSLSTPATPAKSGVSKTPRSTKSTAAPKSAGRSTGKRKVVEAEAEPEEDEVKPTPAKSRGRPGRPAASSASARLAAKAASKPTRGRPKSTTAAAKPAKKAGRSKASTNGTQDEDGDDEFEVEEIVDSAIDADSMEHMYLVKWKNYSASDNTWEPKKNLKGSLDLVRKFDAKKKKEEAAEAAKKAAAGKKSGPAAAASAGGGNKKATRGRKPKAVKTVKAAKPAKKAPGRPGRPERPAGRRRARA</sequence>
<dbReference type="InterPro" id="IPR051219">
    <property type="entry name" value="Heterochromatin_chromo-domain"/>
</dbReference>
<keyword evidence="3" id="KW-0539">Nucleus</keyword>
<feature type="compositionally biased region" description="Basic and acidic residues" evidence="4">
    <location>
        <begin position="234"/>
        <end position="244"/>
    </location>
</feature>
<dbReference type="InterPro" id="IPR023779">
    <property type="entry name" value="Chromodomain_CS"/>
</dbReference>
<dbReference type="PROSITE" id="PS50013">
    <property type="entry name" value="CHROMO_2"/>
    <property type="match status" value="1"/>
</dbReference>
<dbReference type="EMBL" id="MU863639">
    <property type="protein sequence ID" value="KAK4100671.1"/>
    <property type="molecule type" value="Genomic_DNA"/>
</dbReference>
<feature type="compositionally biased region" description="Acidic residues" evidence="4">
    <location>
        <begin position="34"/>
        <end position="44"/>
    </location>
</feature>
<evidence type="ECO:0000256" key="3">
    <source>
        <dbReference type="ARBA" id="ARBA00023242"/>
    </source>
</evidence>
<feature type="region of interest" description="Disordered" evidence="4">
    <location>
        <begin position="1"/>
        <end position="184"/>
    </location>
</feature>
<feature type="compositionally biased region" description="Basic residues" evidence="4">
    <location>
        <begin position="266"/>
        <end position="277"/>
    </location>
</feature>
<feature type="compositionally biased region" description="Polar residues" evidence="4">
    <location>
        <begin position="76"/>
        <end position="88"/>
    </location>
</feature>
<dbReference type="PROSITE" id="PS00598">
    <property type="entry name" value="CHROMO_1"/>
    <property type="match status" value="1"/>
</dbReference>
<dbReference type="CDD" id="cd00024">
    <property type="entry name" value="CD_CSD"/>
    <property type="match status" value="1"/>
</dbReference>
<feature type="compositionally biased region" description="Acidic residues" evidence="4">
    <location>
        <begin position="173"/>
        <end position="184"/>
    </location>
</feature>
<evidence type="ECO:0000313" key="7">
    <source>
        <dbReference type="Proteomes" id="UP001305647"/>
    </source>
</evidence>
<evidence type="ECO:0000256" key="1">
    <source>
        <dbReference type="ARBA" id="ARBA00004123"/>
    </source>
</evidence>
<dbReference type="SMART" id="SM00298">
    <property type="entry name" value="CHROMO"/>
    <property type="match status" value="1"/>
</dbReference>
<dbReference type="AlphaFoldDB" id="A0AAN6Q0S9"/>
<organism evidence="6 7">
    <name type="scientific">Parathielavia hyrcaniae</name>
    <dbReference type="NCBI Taxonomy" id="113614"/>
    <lineage>
        <taxon>Eukaryota</taxon>
        <taxon>Fungi</taxon>
        <taxon>Dikarya</taxon>
        <taxon>Ascomycota</taxon>
        <taxon>Pezizomycotina</taxon>
        <taxon>Sordariomycetes</taxon>
        <taxon>Sordariomycetidae</taxon>
        <taxon>Sordariales</taxon>
        <taxon>Chaetomiaceae</taxon>
        <taxon>Parathielavia</taxon>
    </lineage>
</organism>
<keyword evidence="7" id="KW-1185">Reference proteome</keyword>
<reference evidence="6" key="2">
    <citation type="submission" date="2023-05" db="EMBL/GenBank/DDBJ databases">
        <authorList>
            <consortium name="Lawrence Berkeley National Laboratory"/>
            <person name="Steindorff A."/>
            <person name="Hensen N."/>
            <person name="Bonometti L."/>
            <person name="Westerberg I."/>
            <person name="Brannstrom I.O."/>
            <person name="Guillou S."/>
            <person name="Cros-Aarteil S."/>
            <person name="Calhoun S."/>
            <person name="Haridas S."/>
            <person name="Kuo A."/>
            <person name="Mondo S."/>
            <person name="Pangilinan J."/>
            <person name="Riley R."/>
            <person name="Labutti K."/>
            <person name="Andreopoulos B."/>
            <person name="Lipzen A."/>
            <person name="Chen C."/>
            <person name="Yanf M."/>
            <person name="Daum C."/>
            <person name="Ng V."/>
            <person name="Clum A."/>
            <person name="Ohm R."/>
            <person name="Martin F."/>
            <person name="Silar P."/>
            <person name="Natvig D."/>
            <person name="Lalanne C."/>
            <person name="Gautier V."/>
            <person name="Ament-Velasquez S.L."/>
            <person name="Kruys A."/>
            <person name="Hutchinson M.I."/>
            <person name="Powell A.J."/>
            <person name="Barry K."/>
            <person name="Miller A.N."/>
            <person name="Grigoriev I.V."/>
            <person name="Debuchy R."/>
            <person name="Gladieux P."/>
            <person name="Thoren M.H."/>
            <person name="Johannesson H."/>
        </authorList>
    </citation>
    <scope>NUCLEOTIDE SEQUENCE</scope>
    <source>
        <strain evidence="6">CBS 757.83</strain>
    </source>
</reference>
<dbReference type="InterPro" id="IPR000953">
    <property type="entry name" value="Chromo/chromo_shadow_dom"/>
</dbReference>
<dbReference type="Pfam" id="PF00385">
    <property type="entry name" value="Chromo"/>
    <property type="match status" value="1"/>
</dbReference>
<reference evidence="6" key="1">
    <citation type="journal article" date="2023" name="Mol. Phylogenet. Evol.">
        <title>Genome-scale phylogeny and comparative genomics of the fungal order Sordariales.</title>
        <authorList>
            <person name="Hensen N."/>
            <person name="Bonometti L."/>
            <person name="Westerberg I."/>
            <person name="Brannstrom I.O."/>
            <person name="Guillou S."/>
            <person name="Cros-Aarteil S."/>
            <person name="Calhoun S."/>
            <person name="Haridas S."/>
            <person name="Kuo A."/>
            <person name="Mondo S."/>
            <person name="Pangilinan J."/>
            <person name="Riley R."/>
            <person name="LaButti K."/>
            <person name="Andreopoulos B."/>
            <person name="Lipzen A."/>
            <person name="Chen C."/>
            <person name="Yan M."/>
            <person name="Daum C."/>
            <person name="Ng V."/>
            <person name="Clum A."/>
            <person name="Steindorff A."/>
            <person name="Ohm R.A."/>
            <person name="Martin F."/>
            <person name="Silar P."/>
            <person name="Natvig D.O."/>
            <person name="Lalanne C."/>
            <person name="Gautier V."/>
            <person name="Ament-Velasquez S.L."/>
            <person name="Kruys A."/>
            <person name="Hutchinson M.I."/>
            <person name="Powell A.J."/>
            <person name="Barry K."/>
            <person name="Miller A.N."/>
            <person name="Grigoriev I.V."/>
            <person name="Debuchy R."/>
            <person name="Gladieux P."/>
            <person name="Hiltunen Thoren M."/>
            <person name="Johannesson H."/>
        </authorList>
    </citation>
    <scope>NUCLEOTIDE SEQUENCE</scope>
    <source>
        <strain evidence="6">CBS 757.83</strain>
    </source>
</reference>
<dbReference type="Gene3D" id="2.40.50.40">
    <property type="match status" value="1"/>
</dbReference>
<feature type="domain" description="Chromo" evidence="5">
    <location>
        <begin position="181"/>
        <end position="242"/>
    </location>
</feature>
<dbReference type="GO" id="GO:0005634">
    <property type="term" value="C:nucleus"/>
    <property type="evidence" value="ECO:0007669"/>
    <property type="project" value="UniProtKB-SubCell"/>
</dbReference>
<feature type="compositionally biased region" description="Low complexity" evidence="4">
    <location>
        <begin position="245"/>
        <end position="259"/>
    </location>
</feature>
<evidence type="ECO:0000313" key="6">
    <source>
        <dbReference type="EMBL" id="KAK4100671.1"/>
    </source>
</evidence>
<dbReference type="InterPro" id="IPR023780">
    <property type="entry name" value="Chromo_domain"/>
</dbReference>
<feature type="region of interest" description="Disordered" evidence="4">
    <location>
        <begin position="234"/>
        <end position="306"/>
    </location>
</feature>
<comment type="subcellular location">
    <subcellularLocation>
        <location evidence="1">Nucleus</location>
    </subcellularLocation>
</comment>
<dbReference type="GO" id="GO:0006338">
    <property type="term" value="P:chromatin remodeling"/>
    <property type="evidence" value="ECO:0007669"/>
    <property type="project" value="UniProtKB-ARBA"/>
</dbReference>
<proteinExistence type="predicted"/>
<accession>A0AAN6Q0S9</accession>
<comment type="caution">
    <text evidence="6">The sequence shown here is derived from an EMBL/GenBank/DDBJ whole genome shotgun (WGS) entry which is preliminary data.</text>
</comment>
<evidence type="ECO:0000256" key="2">
    <source>
        <dbReference type="ARBA" id="ARBA00011353"/>
    </source>
</evidence>
<evidence type="ECO:0000256" key="4">
    <source>
        <dbReference type="SAM" id="MobiDB-lite"/>
    </source>
</evidence>
<comment type="subunit">
    <text evidence="2">Component of the NuA4 histone acetyltransferase complex.</text>
</comment>
<dbReference type="PANTHER" id="PTHR22812">
    <property type="entry name" value="CHROMOBOX PROTEIN"/>
    <property type="match status" value="1"/>
</dbReference>